<dbReference type="EC" id="2.7.11.1" evidence="2"/>
<sequence>MALNFRGAEAVVTEISWAGKSAISKFRNPRGYRHPDLDEKLIRERLRNEARLLEKSAEADLPVPSLYSVNLNGTLIMEKIEGPSLEEYLKSNNDLSKISDLGHLLSNIHASGIVHGDPTSSNFIVSSKLYAIDFGLGSVDDSDEARATDIRVLLESLEGHHSDLNCRDTLLAAYSKWNNSGPVLERLRVIELRGRYNLMRG</sequence>
<gene>
    <name evidence="12" type="ORF">BEU04_00915</name>
</gene>
<dbReference type="AlphaFoldDB" id="A0A1J5THD9"/>
<evidence type="ECO:0000256" key="6">
    <source>
        <dbReference type="ARBA" id="ARBA00022741"/>
    </source>
</evidence>
<dbReference type="PANTHER" id="PTHR12209:SF0">
    <property type="entry name" value="EKC_KEOPS COMPLEX SUBUNIT TP53RK"/>
    <property type="match status" value="1"/>
</dbReference>
<dbReference type="GO" id="GO:0005524">
    <property type="term" value="F:ATP binding"/>
    <property type="evidence" value="ECO:0007669"/>
    <property type="project" value="UniProtKB-KW"/>
</dbReference>
<organism evidence="12 13">
    <name type="scientific">Marine Group III euryarchaeote CG-Bathy1</name>
    <dbReference type="NCBI Taxonomy" id="1889001"/>
    <lineage>
        <taxon>Archaea</taxon>
        <taxon>Methanobacteriati</taxon>
        <taxon>Thermoplasmatota</taxon>
        <taxon>Thermoplasmata</taxon>
        <taxon>Candidatus Thermoprofundales</taxon>
    </lineage>
</organism>
<protein>
    <recommendedName>
        <fullName evidence="2">non-specific serine/threonine protein kinase</fullName>
        <ecNumber evidence="2">2.7.11.1</ecNumber>
    </recommendedName>
</protein>
<evidence type="ECO:0000256" key="5">
    <source>
        <dbReference type="ARBA" id="ARBA00022694"/>
    </source>
</evidence>
<evidence type="ECO:0000313" key="13">
    <source>
        <dbReference type="Proteomes" id="UP000183815"/>
    </source>
</evidence>
<dbReference type="GO" id="GO:0004674">
    <property type="term" value="F:protein serine/threonine kinase activity"/>
    <property type="evidence" value="ECO:0007669"/>
    <property type="project" value="UniProtKB-KW"/>
</dbReference>
<keyword evidence="5" id="KW-0819">tRNA processing</keyword>
<dbReference type="InterPro" id="IPR011009">
    <property type="entry name" value="Kinase-like_dom_sf"/>
</dbReference>
<feature type="domain" description="RIO-type" evidence="11">
    <location>
        <begin position="38"/>
        <end position="135"/>
    </location>
</feature>
<dbReference type="InterPro" id="IPR022495">
    <property type="entry name" value="Bud32"/>
</dbReference>
<dbReference type="EMBL" id="MIYU01000001">
    <property type="protein sequence ID" value="OIR20393.1"/>
    <property type="molecule type" value="Genomic_DNA"/>
</dbReference>
<evidence type="ECO:0000256" key="1">
    <source>
        <dbReference type="ARBA" id="ARBA00010630"/>
    </source>
</evidence>
<keyword evidence="8" id="KW-0067">ATP-binding</keyword>
<comment type="similarity">
    <text evidence="1">Belongs to the protein kinase superfamily. BUD32 family.</text>
</comment>
<evidence type="ECO:0000256" key="8">
    <source>
        <dbReference type="ARBA" id="ARBA00022840"/>
    </source>
</evidence>
<keyword evidence="7 12" id="KW-0418">Kinase</keyword>
<evidence type="ECO:0000313" key="12">
    <source>
        <dbReference type="EMBL" id="OIR20393.1"/>
    </source>
</evidence>
<evidence type="ECO:0000256" key="9">
    <source>
        <dbReference type="ARBA" id="ARBA00047899"/>
    </source>
</evidence>
<dbReference type="Pfam" id="PF01163">
    <property type="entry name" value="RIO1"/>
    <property type="match status" value="1"/>
</dbReference>
<name>A0A1J5THD9_9ARCH</name>
<keyword evidence="3" id="KW-0723">Serine/threonine-protein kinase</keyword>
<evidence type="ECO:0000256" key="4">
    <source>
        <dbReference type="ARBA" id="ARBA00022679"/>
    </source>
</evidence>
<dbReference type="SUPFAM" id="SSF56112">
    <property type="entry name" value="Protein kinase-like (PK-like)"/>
    <property type="match status" value="1"/>
</dbReference>
<keyword evidence="4" id="KW-0808">Transferase</keyword>
<evidence type="ECO:0000256" key="3">
    <source>
        <dbReference type="ARBA" id="ARBA00022527"/>
    </source>
</evidence>
<dbReference type="GO" id="GO:0008033">
    <property type="term" value="P:tRNA processing"/>
    <property type="evidence" value="ECO:0007669"/>
    <property type="project" value="UniProtKB-KW"/>
</dbReference>
<dbReference type="NCBIfam" id="TIGR03724">
    <property type="entry name" value="arch_bud32"/>
    <property type="match status" value="1"/>
</dbReference>
<comment type="catalytic activity">
    <reaction evidence="10">
        <text>L-seryl-[protein] + ATP = O-phospho-L-seryl-[protein] + ADP + H(+)</text>
        <dbReference type="Rhea" id="RHEA:17989"/>
        <dbReference type="Rhea" id="RHEA-COMP:9863"/>
        <dbReference type="Rhea" id="RHEA-COMP:11604"/>
        <dbReference type="ChEBI" id="CHEBI:15378"/>
        <dbReference type="ChEBI" id="CHEBI:29999"/>
        <dbReference type="ChEBI" id="CHEBI:30616"/>
        <dbReference type="ChEBI" id="CHEBI:83421"/>
        <dbReference type="ChEBI" id="CHEBI:456216"/>
        <dbReference type="EC" id="2.7.11.1"/>
    </reaction>
</comment>
<dbReference type="Gene3D" id="1.10.510.10">
    <property type="entry name" value="Transferase(Phosphotransferase) domain 1"/>
    <property type="match status" value="1"/>
</dbReference>
<evidence type="ECO:0000256" key="10">
    <source>
        <dbReference type="ARBA" id="ARBA00048679"/>
    </source>
</evidence>
<evidence type="ECO:0000256" key="7">
    <source>
        <dbReference type="ARBA" id="ARBA00022777"/>
    </source>
</evidence>
<dbReference type="InterPro" id="IPR018934">
    <property type="entry name" value="RIO_dom"/>
</dbReference>
<keyword evidence="6" id="KW-0547">Nucleotide-binding</keyword>
<comment type="caution">
    <text evidence="12">The sequence shown here is derived from an EMBL/GenBank/DDBJ whole genome shotgun (WGS) entry which is preliminary data.</text>
</comment>
<dbReference type="Proteomes" id="UP000183815">
    <property type="component" value="Unassembled WGS sequence"/>
</dbReference>
<reference evidence="12 13" key="1">
    <citation type="submission" date="2016-08" db="EMBL/GenBank/DDBJ databases">
        <title>New Insights into Marine Group III Euryarchaeota, from dark to light.</title>
        <authorList>
            <person name="Haro-Moreno J.M."/>
            <person name="Rodriguez-Valera F."/>
            <person name="Lopez-Garcia P."/>
            <person name="Moreira D."/>
            <person name="Martin-Cuadrado A.B."/>
        </authorList>
    </citation>
    <scope>NUCLEOTIDE SEQUENCE [LARGE SCALE GENOMIC DNA]</scope>
    <source>
        <strain evidence="12">CG-Bathy1</strain>
    </source>
</reference>
<dbReference type="GO" id="GO:0005829">
    <property type="term" value="C:cytosol"/>
    <property type="evidence" value="ECO:0007669"/>
    <property type="project" value="TreeGrafter"/>
</dbReference>
<accession>A0A1J5THD9</accession>
<dbReference type="Gene3D" id="3.30.200.20">
    <property type="entry name" value="Phosphorylase Kinase, domain 1"/>
    <property type="match status" value="1"/>
</dbReference>
<proteinExistence type="inferred from homology"/>
<evidence type="ECO:0000256" key="2">
    <source>
        <dbReference type="ARBA" id="ARBA00012513"/>
    </source>
</evidence>
<dbReference type="PANTHER" id="PTHR12209">
    <property type="entry name" value="NON-SPECIFIC SERINE/THREONINE PROTEIN KINASE"/>
    <property type="match status" value="1"/>
</dbReference>
<comment type="catalytic activity">
    <reaction evidence="9">
        <text>L-threonyl-[protein] + ATP = O-phospho-L-threonyl-[protein] + ADP + H(+)</text>
        <dbReference type="Rhea" id="RHEA:46608"/>
        <dbReference type="Rhea" id="RHEA-COMP:11060"/>
        <dbReference type="Rhea" id="RHEA-COMP:11605"/>
        <dbReference type="ChEBI" id="CHEBI:15378"/>
        <dbReference type="ChEBI" id="CHEBI:30013"/>
        <dbReference type="ChEBI" id="CHEBI:30616"/>
        <dbReference type="ChEBI" id="CHEBI:61977"/>
        <dbReference type="ChEBI" id="CHEBI:456216"/>
        <dbReference type="EC" id="2.7.11.1"/>
    </reaction>
</comment>
<evidence type="ECO:0000259" key="11">
    <source>
        <dbReference type="Pfam" id="PF01163"/>
    </source>
</evidence>